<dbReference type="AlphaFoldDB" id="A0A660DXN5"/>
<evidence type="ECO:0000313" key="2">
    <source>
        <dbReference type="EMBL" id="VDG27974.1"/>
    </source>
</evidence>
<dbReference type="InterPro" id="IPR000073">
    <property type="entry name" value="AB_hydrolase_1"/>
</dbReference>
<accession>A0A660DXN5</accession>
<dbReference type="Gene3D" id="3.40.50.1820">
    <property type="entry name" value="alpha/beta hydrolase"/>
    <property type="match status" value="1"/>
</dbReference>
<dbReference type="RefSeq" id="WP_130843492.1">
    <property type="nucleotide sequence ID" value="NZ_BJDY01000002.1"/>
</dbReference>
<sequence>MKQAKNNRIETDSVQLINIALGKVQVSISGTGLPVLVIHGSPGGVDAAKLMAGFLPVNQFRSISVSRPGYLRTPLGTNASIDHEVAQLVAVLDELGITRIAILAWSGGGPVAYRFAVNYPERVTSLVQLAALSSRWEKPNYPLDSRFLFRSVLGNGLIRLFAHVALNRLIESALASEGAIRGLELKRFTADVLADETQRQFVLAITKTMSWAGRRRRGWNNDVTNYGQIDTLELEKVRCPVLLIHGDADTDVLPKYSRIAHDTNSQLILLKGGTHLAFYAHPESYAVQAKAKKLVSEVPVSCSFF</sequence>
<dbReference type="GO" id="GO:0016787">
    <property type="term" value="F:hydrolase activity"/>
    <property type="evidence" value="ECO:0007669"/>
    <property type="project" value="UniProtKB-KW"/>
</dbReference>
<keyword evidence="2" id="KW-0378">Hydrolase</keyword>
<dbReference type="PANTHER" id="PTHR43798">
    <property type="entry name" value="MONOACYLGLYCEROL LIPASE"/>
    <property type="match status" value="1"/>
</dbReference>
<dbReference type="GO" id="GO:0016020">
    <property type="term" value="C:membrane"/>
    <property type="evidence" value="ECO:0007669"/>
    <property type="project" value="TreeGrafter"/>
</dbReference>
<dbReference type="Pfam" id="PF00561">
    <property type="entry name" value="Abhydrolase_1"/>
    <property type="match status" value="1"/>
</dbReference>
<dbReference type="PANTHER" id="PTHR43798:SF33">
    <property type="entry name" value="HYDROLASE, PUTATIVE (AFU_ORTHOLOGUE AFUA_2G14860)-RELATED"/>
    <property type="match status" value="1"/>
</dbReference>
<dbReference type="InterPro" id="IPR029058">
    <property type="entry name" value="AB_hydrolase_fold"/>
</dbReference>
<evidence type="ECO:0000259" key="1">
    <source>
        <dbReference type="Pfam" id="PF00561"/>
    </source>
</evidence>
<dbReference type="SUPFAM" id="SSF53474">
    <property type="entry name" value="alpha/beta-Hydrolases"/>
    <property type="match status" value="1"/>
</dbReference>
<reference evidence="2 3" key="1">
    <citation type="submission" date="2018-11" db="EMBL/GenBank/DDBJ databases">
        <authorList>
            <person name="Wuyts S."/>
        </authorList>
    </citation>
    <scope>NUCLEOTIDE SEQUENCE [LARGE SCALE GENOMIC DNA]</scope>
    <source>
        <strain evidence="2">Lactobacillus mudanjiangensis AMBF249</strain>
    </source>
</reference>
<gene>
    <name evidence="2" type="primary">mhpC</name>
    <name evidence="2" type="ORF">MUDAN_MDHGFNIF_02784</name>
</gene>
<evidence type="ECO:0000313" key="3">
    <source>
        <dbReference type="Proteomes" id="UP000289996"/>
    </source>
</evidence>
<protein>
    <submittedName>
        <fullName evidence="2">2-hydroxy-6-oxononadienedioate/2-hydroxy-6-oxonon atrienedioate hydrolase</fullName>
    </submittedName>
</protein>
<name>A0A660DXN5_9LACO</name>
<proteinExistence type="predicted"/>
<dbReference type="InterPro" id="IPR050266">
    <property type="entry name" value="AB_hydrolase_sf"/>
</dbReference>
<dbReference type="OrthoDB" id="9775557at2"/>
<keyword evidence="3" id="KW-1185">Reference proteome</keyword>
<dbReference type="Proteomes" id="UP000289996">
    <property type="component" value="Unassembled WGS sequence"/>
</dbReference>
<feature type="domain" description="AB hydrolase-1" evidence="1">
    <location>
        <begin position="34"/>
        <end position="282"/>
    </location>
</feature>
<organism evidence="2 3">
    <name type="scientific">Lactiplantibacillus mudanjiangensis</name>
    <dbReference type="NCBI Taxonomy" id="1296538"/>
    <lineage>
        <taxon>Bacteria</taxon>
        <taxon>Bacillati</taxon>
        <taxon>Bacillota</taxon>
        <taxon>Bacilli</taxon>
        <taxon>Lactobacillales</taxon>
        <taxon>Lactobacillaceae</taxon>
        <taxon>Lactiplantibacillus</taxon>
    </lineage>
</organism>
<dbReference type="EMBL" id="UYIG01000079">
    <property type="protein sequence ID" value="VDG27974.1"/>
    <property type="molecule type" value="Genomic_DNA"/>
</dbReference>